<dbReference type="InterPro" id="IPR003029">
    <property type="entry name" value="S1_domain"/>
</dbReference>
<comment type="caution">
    <text evidence="2">The sequence shown here is derived from an EMBL/GenBank/DDBJ whole genome shotgun (WGS) entry which is preliminary data.</text>
</comment>
<protein>
    <recommendedName>
        <fullName evidence="1">S1 motif domain-containing protein</fullName>
    </recommendedName>
</protein>
<evidence type="ECO:0000313" key="2">
    <source>
        <dbReference type="EMBL" id="KUM86139.1"/>
    </source>
</evidence>
<dbReference type="AlphaFoldDB" id="A0A101N409"/>
<dbReference type="RefSeq" id="WP_031056950.1">
    <property type="nucleotide sequence ID" value="NZ_JBEYZI010000059.1"/>
</dbReference>
<gene>
    <name evidence="2" type="ORF">AQI94_24250</name>
</gene>
<accession>A0A101N409</accession>
<feature type="domain" description="S1 motif" evidence="1">
    <location>
        <begin position="612"/>
        <end position="677"/>
    </location>
</feature>
<evidence type="ECO:0000259" key="1">
    <source>
        <dbReference type="SMART" id="SM00316"/>
    </source>
</evidence>
<dbReference type="GO" id="GO:0003676">
    <property type="term" value="F:nucleic acid binding"/>
    <property type="evidence" value="ECO:0007669"/>
    <property type="project" value="InterPro"/>
</dbReference>
<dbReference type="Proteomes" id="UP000053039">
    <property type="component" value="Unassembled WGS sequence"/>
</dbReference>
<sequence>MSEQFAEAVRTRIGFPRADEAEVAQLAALVCTTPFVPFPLLRDVRLHAMPRSTLALEARLCESGIVESSASDGFALHLRPRTVLREVLRATVPGESTVLVPGLREAMAPGLAFLSPLLRLEERIVWSYVTTEDFPTMADEELALVVHSVVRQRRLRILEWASGAFMRLPREVLLGPSAWLLAQLCRSVGLPHPELPWPEGAFDRSLFRDAMALVPQTVVGIARDGSHLFVGPVSTERRIGIRVPATAPVSVRVVSETQPQGEELIDVDHAVHTVACGRNAVEIITLDGRVVRLAQFDGERPPEEWERSDLYDRLEEARETQRTMQAQVLSVSRGATGYVVRLVDEPTIHAFLPQSRAEFPKLSPEGLGALLNGAILVKIDVVDRNSQAVMVRRVRALQSRGNLTVGQRYRGQVVAKDVQGVLVSLNEAAGVAQPEYEPLLGKLYTHRLLPVSGWDFKLRSARSYPLDVGDEIDVVVQSIGANNRQIKLRMAEPEVLPGAAVRGDVRLGDRMVGSVRQKLYNGIRFDLQDWAAAPAPGREPLPPGLTALVLNTELSWEGRWFFGGGDAREYPLQQGDRSELVVTGFHPVTGEVLASVKRLTDDPGDAAVRQLRTGTEAIGVVLRRRGETWRVRLEPWSVPAVLTANRGVEERLRKGVRVRLRIEFVDGKERKVRASLLSILEVTSSDENTPRQGL</sequence>
<feature type="domain" description="S1 motif" evidence="1">
    <location>
        <begin position="404"/>
        <end position="491"/>
    </location>
</feature>
<dbReference type="EMBL" id="LMWM01000027">
    <property type="protein sequence ID" value="KUM86139.1"/>
    <property type="molecule type" value="Genomic_DNA"/>
</dbReference>
<reference evidence="2 3" key="1">
    <citation type="submission" date="2015-10" db="EMBL/GenBank/DDBJ databases">
        <title>Draft genome sequence of Streptomyces pseudovenezuelae DSM 40212, type strain for the species Streptomyces pseudovenezuelae.</title>
        <authorList>
            <person name="Ruckert C."/>
            <person name="Winkler A."/>
            <person name="Kalinowski J."/>
            <person name="Kampfer P."/>
            <person name="Glaeser S."/>
        </authorList>
    </citation>
    <scope>NUCLEOTIDE SEQUENCE [LARGE SCALE GENOMIC DNA]</scope>
    <source>
        <strain evidence="2 3">DSM 40212</strain>
    </source>
</reference>
<organism evidence="2 3">
    <name type="scientific">Streptomyces pseudovenezuelae</name>
    <dbReference type="NCBI Taxonomy" id="67350"/>
    <lineage>
        <taxon>Bacteria</taxon>
        <taxon>Bacillati</taxon>
        <taxon>Actinomycetota</taxon>
        <taxon>Actinomycetes</taxon>
        <taxon>Kitasatosporales</taxon>
        <taxon>Streptomycetaceae</taxon>
        <taxon>Streptomyces</taxon>
        <taxon>Streptomyces aurantiacus group</taxon>
    </lineage>
</organism>
<dbReference type="OrthoDB" id="1828825at2"/>
<proteinExistence type="predicted"/>
<dbReference type="SMART" id="SM00316">
    <property type="entry name" value="S1"/>
    <property type="match status" value="3"/>
</dbReference>
<feature type="domain" description="S1 motif" evidence="1">
    <location>
        <begin position="506"/>
        <end position="597"/>
    </location>
</feature>
<evidence type="ECO:0000313" key="3">
    <source>
        <dbReference type="Proteomes" id="UP000053039"/>
    </source>
</evidence>
<name>A0A101N409_9ACTN</name>